<keyword evidence="6 8" id="KW-0418">Kinase</keyword>
<dbReference type="Pfam" id="PF00696">
    <property type="entry name" value="AA_kinase"/>
    <property type="match status" value="1"/>
</dbReference>
<evidence type="ECO:0000313" key="11">
    <source>
        <dbReference type="Proteomes" id="UP001162891"/>
    </source>
</evidence>
<feature type="binding site" evidence="8">
    <location>
        <position position="54"/>
    </location>
    <ligand>
        <name>substrate</name>
    </ligand>
</feature>
<dbReference type="NCBIfam" id="TIGR01027">
    <property type="entry name" value="proB"/>
    <property type="match status" value="1"/>
</dbReference>
<dbReference type="CDD" id="cd04242">
    <property type="entry name" value="AAK_G5K_ProB"/>
    <property type="match status" value="1"/>
</dbReference>
<dbReference type="Proteomes" id="UP001162891">
    <property type="component" value="Chromosome"/>
</dbReference>
<evidence type="ECO:0000256" key="2">
    <source>
        <dbReference type="ARBA" id="ARBA00022605"/>
    </source>
</evidence>
<dbReference type="SUPFAM" id="SSF88697">
    <property type="entry name" value="PUA domain-like"/>
    <property type="match status" value="1"/>
</dbReference>
<comment type="caution">
    <text evidence="8">Lacks conserved residue(s) required for the propagation of feature annotation.</text>
</comment>
<comment type="catalytic activity">
    <reaction evidence="8">
        <text>L-glutamate + ATP = L-glutamyl 5-phosphate + ADP</text>
        <dbReference type="Rhea" id="RHEA:14877"/>
        <dbReference type="ChEBI" id="CHEBI:29985"/>
        <dbReference type="ChEBI" id="CHEBI:30616"/>
        <dbReference type="ChEBI" id="CHEBI:58274"/>
        <dbReference type="ChEBI" id="CHEBI:456216"/>
        <dbReference type="EC" id="2.7.2.11"/>
    </reaction>
</comment>
<evidence type="ECO:0000256" key="1">
    <source>
        <dbReference type="ARBA" id="ARBA00022490"/>
    </source>
</evidence>
<comment type="similarity">
    <text evidence="8">Belongs to the glutamate 5-kinase family.</text>
</comment>
<evidence type="ECO:0000256" key="8">
    <source>
        <dbReference type="HAMAP-Rule" id="MF_00456"/>
    </source>
</evidence>
<feature type="binding site" evidence="8">
    <location>
        <begin position="176"/>
        <end position="177"/>
    </location>
    <ligand>
        <name>ATP</name>
        <dbReference type="ChEBI" id="CHEBI:30616"/>
    </ligand>
</feature>
<feature type="binding site" evidence="8">
    <location>
        <position position="144"/>
    </location>
    <ligand>
        <name>substrate</name>
    </ligand>
</feature>
<dbReference type="InterPro" id="IPR002478">
    <property type="entry name" value="PUA"/>
</dbReference>
<dbReference type="PRINTS" id="PR00474">
    <property type="entry name" value="GLU5KINASE"/>
</dbReference>
<evidence type="ECO:0000313" key="10">
    <source>
        <dbReference type="EMBL" id="BDG03771.1"/>
    </source>
</evidence>
<dbReference type="Gene3D" id="2.30.130.10">
    <property type="entry name" value="PUA domain"/>
    <property type="match status" value="1"/>
</dbReference>
<dbReference type="InterPro" id="IPR019797">
    <property type="entry name" value="Glutamate_5-kinase_CS"/>
</dbReference>
<dbReference type="EMBL" id="AP025591">
    <property type="protein sequence ID" value="BDG03771.1"/>
    <property type="molecule type" value="Genomic_DNA"/>
</dbReference>
<comment type="function">
    <text evidence="8">Catalyzes the transfer of a phosphate group to glutamate to form L-glutamate 5-phosphate.</text>
</comment>
<dbReference type="SMART" id="SM00359">
    <property type="entry name" value="PUA"/>
    <property type="match status" value="1"/>
</dbReference>
<keyword evidence="7 8" id="KW-0067">ATP-binding</keyword>
<dbReference type="PANTHER" id="PTHR43654:SF1">
    <property type="entry name" value="ISOPENTENYL PHOSPHATE KINASE"/>
    <property type="match status" value="1"/>
</dbReference>
<keyword evidence="5 8" id="KW-0547">Nucleotide-binding</keyword>
<dbReference type="SUPFAM" id="SSF53633">
    <property type="entry name" value="Carbamate kinase-like"/>
    <property type="match status" value="1"/>
</dbReference>
<comment type="pathway">
    <text evidence="8">Amino-acid biosynthesis; L-proline biosynthesis; L-glutamate 5-semialdehyde from L-glutamate: step 1/2.</text>
</comment>
<evidence type="ECO:0000256" key="4">
    <source>
        <dbReference type="ARBA" id="ARBA00022679"/>
    </source>
</evidence>
<dbReference type="Gene3D" id="3.40.1160.10">
    <property type="entry name" value="Acetylglutamate kinase-like"/>
    <property type="match status" value="1"/>
</dbReference>
<dbReference type="HAMAP" id="MF_00456">
    <property type="entry name" value="ProB"/>
    <property type="match status" value="1"/>
</dbReference>
<dbReference type="InterPro" id="IPR001057">
    <property type="entry name" value="Glu/AcGlu_kinase"/>
</dbReference>
<keyword evidence="4 8" id="KW-0808">Transferase</keyword>
<sequence length="379" mass="39962">MPRSTLHRAKRIVVKVGTGTLTDRTGRFDRENCARLAAELADVAKGRRVVLVSSGAVALGAERLGLVKTKGKPWDIPTKQAAAATGQPHLMAAWGDALGRHGKVTAQVLLTADDLASRKRFLNARRTFEKLLEAGAIPVVNENDTVAVDEIKVGDNDTLAGLVAGCVEAELVVMLTDVEGLYDRNPAEHGATLLHDVPRITAEVERIAGGAGSERSVGGMATKVKAARRLAAQGVATALLSGRRAGALAALLAGERIGTVFAPGDERLSSRKGWLAAAAKGKGLIVVDAGARRALVEQGRSLLPSGVRSVLGHFRVGDPVDIAIEAGRPFARGLAGYGAEEVRRIAGLKTSEIERALGYKYLDEIVHRNDLVVLEASRE</sequence>
<dbReference type="PANTHER" id="PTHR43654">
    <property type="entry name" value="GLUTAMATE 5-KINASE"/>
    <property type="match status" value="1"/>
</dbReference>
<evidence type="ECO:0000256" key="6">
    <source>
        <dbReference type="ARBA" id="ARBA00022777"/>
    </source>
</evidence>
<gene>
    <name evidence="8 10" type="primary">proB</name>
    <name evidence="10" type="ORF">AMOR_27670</name>
</gene>
<dbReference type="InterPro" id="IPR001048">
    <property type="entry name" value="Asp/Glu/Uridylate_kinase"/>
</dbReference>
<feature type="binding site" evidence="8">
    <location>
        <position position="15"/>
    </location>
    <ligand>
        <name>ATP</name>
        <dbReference type="ChEBI" id="CHEBI:30616"/>
    </ligand>
</feature>
<name>A0ABM7WWE0_9BACT</name>
<feature type="binding site" evidence="8">
    <location>
        <position position="156"/>
    </location>
    <ligand>
        <name>substrate</name>
    </ligand>
</feature>
<evidence type="ECO:0000259" key="9">
    <source>
        <dbReference type="SMART" id="SM00359"/>
    </source>
</evidence>
<feature type="domain" description="PUA" evidence="9">
    <location>
        <begin position="283"/>
        <end position="366"/>
    </location>
</feature>
<dbReference type="PROSITE" id="PS50890">
    <property type="entry name" value="PUA"/>
    <property type="match status" value="1"/>
</dbReference>
<keyword evidence="11" id="KW-1185">Reference proteome</keyword>
<dbReference type="Pfam" id="PF01472">
    <property type="entry name" value="PUA"/>
    <property type="match status" value="1"/>
</dbReference>
<keyword evidence="2 8" id="KW-0028">Amino-acid biosynthesis</keyword>
<reference evidence="11" key="1">
    <citation type="journal article" date="2022" name="Int. J. Syst. Evol. Microbiol.">
        <title>Anaeromyxobacter oryzae sp. nov., Anaeromyxobacter diazotrophicus sp. nov. and Anaeromyxobacter paludicola sp. nov., isolated from paddy soils.</title>
        <authorList>
            <person name="Itoh H."/>
            <person name="Xu Z."/>
            <person name="Mise K."/>
            <person name="Masuda Y."/>
            <person name="Ushijima N."/>
            <person name="Hayakawa C."/>
            <person name="Shiratori Y."/>
            <person name="Senoo K."/>
        </authorList>
    </citation>
    <scope>NUCLEOTIDE SEQUENCE [LARGE SCALE GENOMIC DNA]</scope>
    <source>
        <strain evidence="11">Red232</strain>
    </source>
</reference>
<evidence type="ECO:0000256" key="3">
    <source>
        <dbReference type="ARBA" id="ARBA00022650"/>
    </source>
</evidence>
<dbReference type="InterPro" id="IPR036393">
    <property type="entry name" value="AceGlu_kinase-like_sf"/>
</dbReference>
<protein>
    <recommendedName>
        <fullName evidence="8">Glutamate 5-kinase</fullName>
        <ecNumber evidence="8">2.7.2.11</ecNumber>
    </recommendedName>
    <alternativeName>
        <fullName evidence="8">Gamma-glutamyl kinase</fullName>
        <shortName evidence="8">GK</shortName>
    </alternativeName>
</protein>
<dbReference type="InterPro" id="IPR041739">
    <property type="entry name" value="G5K_ProB"/>
</dbReference>
<keyword evidence="3 8" id="KW-0641">Proline biosynthesis</keyword>
<dbReference type="InterPro" id="IPR036974">
    <property type="entry name" value="PUA_sf"/>
</dbReference>
<dbReference type="PROSITE" id="PS00902">
    <property type="entry name" value="GLUTAMATE_5_KINASE"/>
    <property type="match status" value="1"/>
</dbReference>
<keyword evidence="1 8" id="KW-0963">Cytoplasm</keyword>
<evidence type="ECO:0000256" key="7">
    <source>
        <dbReference type="ARBA" id="ARBA00022840"/>
    </source>
</evidence>
<dbReference type="CDD" id="cd21157">
    <property type="entry name" value="PUA_G5K"/>
    <property type="match status" value="1"/>
</dbReference>
<proteinExistence type="inferred from homology"/>
<comment type="subcellular location">
    <subcellularLocation>
        <location evidence="8">Cytoplasm</location>
    </subcellularLocation>
</comment>
<dbReference type="InterPro" id="IPR005715">
    <property type="entry name" value="Glu_5kinase/COase_Synthase"/>
</dbReference>
<accession>A0ABM7WWE0</accession>
<dbReference type="InterPro" id="IPR011529">
    <property type="entry name" value="Glu_5kinase"/>
</dbReference>
<organism evidence="10 11">
    <name type="scientific">Anaeromyxobacter oryzae</name>
    <dbReference type="NCBI Taxonomy" id="2918170"/>
    <lineage>
        <taxon>Bacteria</taxon>
        <taxon>Pseudomonadati</taxon>
        <taxon>Myxococcota</taxon>
        <taxon>Myxococcia</taxon>
        <taxon>Myxococcales</taxon>
        <taxon>Cystobacterineae</taxon>
        <taxon>Anaeromyxobacteraceae</taxon>
        <taxon>Anaeromyxobacter</taxon>
    </lineage>
</organism>
<evidence type="ECO:0000256" key="5">
    <source>
        <dbReference type="ARBA" id="ARBA00022741"/>
    </source>
</evidence>
<dbReference type="PIRSF" id="PIRSF000729">
    <property type="entry name" value="GK"/>
    <property type="match status" value="1"/>
</dbReference>
<dbReference type="RefSeq" id="WP_248362105.1">
    <property type="nucleotide sequence ID" value="NZ_AP025591.1"/>
</dbReference>
<dbReference type="EC" id="2.7.2.11" evidence="8"/>
<dbReference type="InterPro" id="IPR015947">
    <property type="entry name" value="PUA-like_sf"/>
</dbReference>